<feature type="region of interest" description="Disordered" evidence="2">
    <location>
        <begin position="1"/>
        <end position="26"/>
    </location>
</feature>
<feature type="compositionally biased region" description="Low complexity" evidence="2">
    <location>
        <begin position="171"/>
        <end position="190"/>
    </location>
</feature>
<comment type="caution">
    <text evidence="3">The sequence shown here is derived from an EMBL/GenBank/DDBJ whole genome shotgun (WGS) entry which is preliminary data.</text>
</comment>
<dbReference type="Proteomes" id="UP000271974">
    <property type="component" value="Unassembled WGS sequence"/>
</dbReference>
<evidence type="ECO:0000313" key="4">
    <source>
        <dbReference type="Proteomes" id="UP000271974"/>
    </source>
</evidence>
<dbReference type="EMBL" id="RQTK01000095">
    <property type="protein sequence ID" value="RUS87969.1"/>
    <property type="molecule type" value="Genomic_DNA"/>
</dbReference>
<dbReference type="OrthoDB" id="6070349at2759"/>
<keyword evidence="1" id="KW-0175">Coiled coil</keyword>
<keyword evidence="4" id="KW-1185">Reference proteome</keyword>
<feature type="compositionally biased region" description="Polar residues" evidence="2">
    <location>
        <begin position="93"/>
        <end position="109"/>
    </location>
</feature>
<dbReference type="AlphaFoldDB" id="A0A3S1CB67"/>
<evidence type="ECO:0000256" key="2">
    <source>
        <dbReference type="SAM" id="MobiDB-lite"/>
    </source>
</evidence>
<accession>A0A3S1CB67</accession>
<name>A0A3S1CB67_ELYCH</name>
<evidence type="ECO:0000256" key="1">
    <source>
        <dbReference type="SAM" id="Coils"/>
    </source>
</evidence>
<protein>
    <submittedName>
        <fullName evidence="3">Uncharacterized protein</fullName>
    </submittedName>
</protein>
<feature type="region of interest" description="Disordered" evidence="2">
    <location>
        <begin position="169"/>
        <end position="248"/>
    </location>
</feature>
<feature type="compositionally biased region" description="Basic residues" evidence="2">
    <location>
        <begin position="292"/>
        <end position="305"/>
    </location>
</feature>
<feature type="compositionally biased region" description="Low complexity" evidence="2">
    <location>
        <begin position="306"/>
        <end position="315"/>
    </location>
</feature>
<evidence type="ECO:0000313" key="3">
    <source>
        <dbReference type="EMBL" id="RUS87969.1"/>
    </source>
</evidence>
<feature type="region of interest" description="Disordered" evidence="2">
    <location>
        <begin position="50"/>
        <end position="115"/>
    </location>
</feature>
<feature type="compositionally biased region" description="Polar residues" evidence="2">
    <location>
        <begin position="58"/>
        <end position="68"/>
    </location>
</feature>
<gene>
    <name evidence="3" type="ORF">EGW08_004247</name>
</gene>
<feature type="compositionally biased region" description="Polar residues" evidence="2">
    <location>
        <begin position="220"/>
        <end position="248"/>
    </location>
</feature>
<feature type="region of interest" description="Disordered" evidence="2">
    <location>
        <begin position="281"/>
        <end position="336"/>
    </location>
</feature>
<sequence length="467" mass="51480">MTRNSSMADKSVYRSKLRTPKKEQNWDDLLAQPTDLAAFLNCQQLLNTPSPVKRKAQAMTSEEQSMSPHKSGYFLRTPSPQKRAQSGAGLRDQYSTSSSKHVLSGTPNSHKAGPGVDLFGNRSLLDGLPVPEWDDNFLDNLFFGLGNDDLDMLSSSPKSQGFLNVSPLKHTSPSVSPLKSPLLTSSPKFSANSPSGLVKTPAAANGRPLTRQRKLFLQSPERQVQSGPSSWPTQLPFSSFDETSSSMLSDDLEATTSIQSISSYLKQIDEEDSEEVVPPIGWTAHSSQNRSTSKHSGKGKGKSSKSSKTSKGLLSAPSSQVNPCAAQGTPHFSGKKARVEPQFTLLRPHTELRNNQICLRMAPRTPPNKVKISRDLSQIQTLPSKEQLKIVRNRFRESLNKAVEQVIEEEEKKRKAKEQQKLTDPALRSALQRPAVTVSAPVLIETLPHQHNVYAYAAIKPQLKKRR</sequence>
<organism evidence="3 4">
    <name type="scientific">Elysia chlorotica</name>
    <name type="common">Eastern emerald elysia</name>
    <name type="synonym">Sea slug</name>
    <dbReference type="NCBI Taxonomy" id="188477"/>
    <lineage>
        <taxon>Eukaryota</taxon>
        <taxon>Metazoa</taxon>
        <taxon>Spiralia</taxon>
        <taxon>Lophotrochozoa</taxon>
        <taxon>Mollusca</taxon>
        <taxon>Gastropoda</taxon>
        <taxon>Heterobranchia</taxon>
        <taxon>Euthyneura</taxon>
        <taxon>Panpulmonata</taxon>
        <taxon>Sacoglossa</taxon>
        <taxon>Placobranchoidea</taxon>
        <taxon>Plakobranchidae</taxon>
        <taxon>Elysia</taxon>
    </lineage>
</organism>
<feature type="coiled-coil region" evidence="1">
    <location>
        <begin position="392"/>
        <end position="420"/>
    </location>
</feature>
<reference evidence="3 4" key="1">
    <citation type="submission" date="2019-01" db="EMBL/GenBank/DDBJ databases">
        <title>A draft genome assembly of the solar-powered sea slug Elysia chlorotica.</title>
        <authorList>
            <person name="Cai H."/>
            <person name="Li Q."/>
            <person name="Fang X."/>
            <person name="Li J."/>
            <person name="Curtis N.E."/>
            <person name="Altenburger A."/>
            <person name="Shibata T."/>
            <person name="Feng M."/>
            <person name="Maeda T."/>
            <person name="Schwartz J.A."/>
            <person name="Shigenobu S."/>
            <person name="Lundholm N."/>
            <person name="Nishiyama T."/>
            <person name="Yang H."/>
            <person name="Hasebe M."/>
            <person name="Li S."/>
            <person name="Pierce S.K."/>
            <person name="Wang J."/>
        </authorList>
    </citation>
    <scope>NUCLEOTIDE SEQUENCE [LARGE SCALE GENOMIC DNA]</scope>
    <source>
        <strain evidence="3">EC2010</strain>
        <tissue evidence="3">Whole organism of an adult</tissue>
    </source>
</reference>
<proteinExistence type="predicted"/>